<gene>
    <name evidence="2" type="ORF">METZ01_LOCUS99203</name>
</gene>
<proteinExistence type="predicted"/>
<dbReference type="Gene3D" id="2.40.10.500">
    <property type="match status" value="1"/>
</dbReference>
<dbReference type="InterPro" id="IPR001258">
    <property type="entry name" value="NHL_repeat"/>
</dbReference>
<dbReference type="AlphaFoldDB" id="A0A381W1C6"/>
<dbReference type="InterPro" id="IPR011042">
    <property type="entry name" value="6-blade_b-propeller_TolB-like"/>
</dbReference>
<sequence>MKLRILYFSLFLLMLGCVEKMTLPTAINTNTEFAAGDTTYLLVNPVWDETYGFAAPIEISIAPDGHIFVADSAASRIFVLDQSGNVLSGYGDLNNLNIVDDTAISPIDVDVDQKMNVYFIDGSDRIYRWSHYWNDVGIESFAAAAVFSYTATGDTIRLGHRNPQWFEILNHPDWIMTSVEWSNEQTMIDSILGPHVFFEGSWVRNTFADLYYESENNSFSGIAATLDSDNYIYAQDHHHNRIIKIILERSQYIKLSNGELVWTHSGTFGQTVIAEGTGAGTVNDPLGIDVDYAGNLYYSQGGNFFAIHKVRPVVTGAYTVYQSVFQEGSNEIMDLFRFGTPADVAVDLNQNIYVANTESQEIQVFDSNGQFFKKAGVEEVTIDTTMWVAYGNMDVEVDTFIVKEIKGFLTSPQAVTVDKRGVIYICDTPTSRILRYRLSNKLDEDLQPLQ</sequence>
<dbReference type="PANTHER" id="PTHR24104:SF25">
    <property type="entry name" value="PROTEIN LIN-41"/>
    <property type="match status" value="1"/>
</dbReference>
<evidence type="ECO:0008006" key="3">
    <source>
        <dbReference type="Google" id="ProtNLM"/>
    </source>
</evidence>
<dbReference type="SUPFAM" id="SSF101898">
    <property type="entry name" value="NHL repeat"/>
    <property type="match status" value="1"/>
</dbReference>
<protein>
    <recommendedName>
        <fullName evidence="3">SMP-30/Gluconolactonase/LRE-like region domain-containing protein</fullName>
    </recommendedName>
</protein>
<evidence type="ECO:0000256" key="1">
    <source>
        <dbReference type="ARBA" id="ARBA00022737"/>
    </source>
</evidence>
<keyword evidence="1" id="KW-0677">Repeat</keyword>
<organism evidence="2">
    <name type="scientific">marine metagenome</name>
    <dbReference type="NCBI Taxonomy" id="408172"/>
    <lineage>
        <taxon>unclassified sequences</taxon>
        <taxon>metagenomes</taxon>
        <taxon>ecological metagenomes</taxon>
    </lineage>
</organism>
<reference evidence="2" key="1">
    <citation type="submission" date="2018-05" db="EMBL/GenBank/DDBJ databases">
        <authorList>
            <person name="Lanie J.A."/>
            <person name="Ng W.-L."/>
            <person name="Kazmierczak K.M."/>
            <person name="Andrzejewski T.M."/>
            <person name="Davidsen T.M."/>
            <person name="Wayne K.J."/>
            <person name="Tettelin H."/>
            <person name="Glass J.I."/>
            <person name="Rusch D."/>
            <person name="Podicherti R."/>
            <person name="Tsui H.-C.T."/>
            <person name="Winkler M.E."/>
        </authorList>
    </citation>
    <scope>NUCLEOTIDE SEQUENCE</scope>
</reference>
<dbReference type="GO" id="GO:0008270">
    <property type="term" value="F:zinc ion binding"/>
    <property type="evidence" value="ECO:0007669"/>
    <property type="project" value="UniProtKB-KW"/>
</dbReference>
<evidence type="ECO:0000313" key="2">
    <source>
        <dbReference type="EMBL" id="SVA46349.1"/>
    </source>
</evidence>
<name>A0A381W1C6_9ZZZZ</name>
<dbReference type="CDD" id="cd05819">
    <property type="entry name" value="NHL"/>
    <property type="match status" value="1"/>
</dbReference>
<dbReference type="EMBL" id="UINC01010419">
    <property type="protein sequence ID" value="SVA46349.1"/>
    <property type="molecule type" value="Genomic_DNA"/>
</dbReference>
<accession>A0A381W1C6</accession>
<dbReference type="PROSITE" id="PS51125">
    <property type="entry name" value="NHL"/>
    <property type="match status" value="1"/>
</dbReference>
<dbReference type="Gene3D" id="2.120.10.30">
    <property type="entry name" value="TolB, C-terminal domain"/>
    <property type="match status" value="2"/>
</dbReference>
<dbReference type="Pfam" id="PF01436">
    <property type="entry name" value="NHL"/>
    <property type="match status" value="1"/>
</dbReference>
<dbReference type="PROSITE" id="PS51257">
    <property type="entry name" value="PROKAR_LIPOPROTEIN"/>
    <property type="match status" value="1"/>
</dbReference>
<dbReference type="InterPro" id="IPR050952">
    <property type="entry name" value="TRIM-NHL_E3_ligases"/>
</dbReference>
<dbReference type="PANTHER" id="PTHR24104">
    <property type="entry name" value="E3 UBIQUITIN-PROTEIN LIGASE NHLRC1-RELATED"/>
    <property type="match status" value="1"/>
</dbReference>